<organism evidence="1">
    <name type="scientific">Glycine max</name>
    <name type="common">Soybean</name>
    <name type="synonym">Glycine hispida</name>
    <dbReference type="NCBI Taxonomy" id="3847"/>
    <lineage>
        <taxon>Eukaryota</taxon>
        <taxon>Viridiplantae</taxon>
        <taxon>Streptophyta</taxon>
        <taxon>Embryophyta</taxon>
        <taxon>Tracheophyta</taxon>
        <taxon>Spermatophyta</taxon>
        <taxon>Magnoliopsida</taxon>
        <taxon>eudicotyledons</taxon>
        <taxon>Gunneridae</taxon>
        <taxon>Pentapetalae</taxon>
        <taxon>rosids</taxon>
        <taxon>fabids</taxon>
        <taxon>Fabales</taxon>
        <taxon>Fabaceae</taxon>
        <taxon>Papilionoideae</taxon>
        <taxon>50 kb inversion clade</taxon>
        <taxon>NPAAA clade</taxon>
        <taxon>indigoferoid/millettioid clade</taxon>
        <taxon>Phaseoleae</taxon>
        <taxon>Glycine</taxon>
        <taxon>Glycine subgen. Soja</taxon>
    </lineage>
</organism>
<protein>
    <submittedName>
        <fullName evidence="1">Uncharacterized protein</fullName>
    </submittedName>
</protein>
<name>C6TFJ5_SOYBN</name>
<dbReference type="EMBL" id="BT096383">
    <property type="protein sequence ID" value="ACU20597.1"/>
    <property type="molecule type" value="mRNA"/>
</dbReference>
<dbReference type="ExpressionAtlas" id="C6TFJ5">
    <property type="expression patterns" value="baseline"/>
</dbReference>
<dbReference type="AlphaFoldDB" id="C6TFJ5"/>
<proteinExistence type="evidence at transcript level"/>
<reference evidence="1" key="1">
    <citation type="submission" date="2009-08" db="EMBL/GenBank/DDBJ databases">
        <authorList>
            <person name="Cheung F."/>
            <person name="Xiao Y."/>
            <person name="Chan A."/>
            <person name="Moskal W."/>
            <person name="Town C.D."/>
        </authorList>
    </citation>
    <scope>NUCLEOTIDE SEQUENCE</scope>
</reference>
<sequence length="82" mass="9960">MYQSYEGLMATRWKWWWLALTWSIGEHRNSIIFSGSTFNANKMMEDAVFLLWTWLRHLEKGFQSHFNHWSSNIREGFRCNQG</sequence>
<evidence type="ECO:0000313" key="1">
    <source>
        <dbReference type="EMBL" id="ACU20597.1"/>
    </source>
</evidence>
<accession>C6TFJ5</accession>